<evidence type="ECO:0000256" key="11">
    <source>
        <dbReference type="ARBA" id="ARBA00022840"/>
    </source>
</evidence>
<evidence type="ECO:0000256" key="8">
    <source>
        <dbReference type="ARBA" id="ARBA00022723"/>
    </source>
</evidence>
<dbReference type="InterPro" id="IPR000023">
    <property type="entry name" value="Phosphofructokinase_dom"/>
</dbReference>
<proteinExistence type="inferred from homology"/>
<feature type="active site" description="Proton acceptor" evidence="15">
    <location>
        <position position="128"/>
    </location>
</feature>
<evidence type="ECO:0000256" key="15">
    <source>
        <dbReference type="HAMAP-Rule" id="MF_00339"/>
    </source>
</evidence>
<dbReference type="InterPro" id="IPR035966">
    <property type="entry name" value="PKF_sf"/>
</dbReference>
<dbReference type="Pfam" id="PF00365">
    <property type="entry name" value="PFK"/>
    <property type="match status" value="1"/>
</dbReference>
<dbReference type="InterPro" id="IPR015912">
    <property type="entry name" value="Phosphofructokinase_CS"/>
</dbReference>
<feature type="binding site" evidence="15">
    <location>
        <position position="163"/>
    </location>
    <ligand>
        <name>substrate</name>
        <note>ligand shared between dimeric partners</note>
    </ligand>
</feature>
<keyword evidence="9 15" id="KW-0547">Nucleotide-binding</keyword>
<keyword evidence="12 15" id="KW-0460">Magnesium</keyword>
<dbReference type="GO" id="GO:0030388">
    <property type="term" value="P:fructose 1,6-bisphosphate metabolic process"/>
    <property type="evidence" value="ECO:0007669"/>
    <property type="project" value="TreeGrafter"/>
</dbReference>
<dbReference type="PANTHER" id="PTHR13697">
    <property type="entry name" value="PHOSPHOFRUCTOKINASE"/>
    <property type="match status" value="1"/>
</dbReference>
<dbReference type="HAMAP" id="MF_00339">
    <property type="entry name" value="Phosphofructokinase_I_B1"/>
    <property type="match status" value="1"/>
</dbReference>
<accession>C5J703</accession>
<evidence type="ECO:0000313" key="18">
    <source>
        <dbReference type="Proteomes" id="UP000001491"/>
    </source>
</evidence>
<gene>
    <name evidence="15 17" type="primary">pfkA</name>
    <name evidence="17" type="ordered locus">MCJ_005670</name>
</gene>
<feature type="binding site" description="in other chain" evidence="15">
    <location>
        <begin position="186"/>
        <end position="188"/>
    </location>
    <ligand>
        <name>ADP</name>
        <dbReference type="ChEBI" id="CHEBI:456216"/>
        <note>allosteric activator; ligand shared between dimeric partners</note>
    </ligand>
</feature>
<dbReference type="GO" id="GO:0006002">
    <property type="term" value="P:fructose 6-phosphate metabolic process"/>
    <property type="evidence" value="ECO:0007669"/>
    <property type="project" value="UniProtKB-UniRule"/>
</dbReference>
<evidence type="ECO:0000259" key="16">
    <source>
        <dbReference type="Pfam" id="PF00365"/>
    </source>
</evidence>
<feature type="binding site" evidence="15">
    <location>
        <begin position="73"/>
        <end position="74"/>
    </location>
    <ligand>
        <name>ATP</name>
        <dbReference type="ChEBI" id="CHEBI:30616"/>
    </ligand>
</feature>
<dbReference type="GO" id="GO:0070095">
    <property type="term" value="F:fructose-6-phosphate binding"/>
    <property type="evidence" value="ECO:0007669"/>
    <property type="project" value="TreeGrafter"/>
</dbReference>
<keyword evidence="5 15" id="KW-0963">Cytoplasm</keyword>
<comment type="subcellular location">
    <subcellularLocation>
        <location evidence="3 15">Cytoplasm</location>
    </subcellularLocation>
</comment>
<feature type="binding site" evidence="15">
    <location>
        <position position="104"/>
    </location>
    <ligand>
        <name>Mg(2+)</name>
        <dbReference type="ChEBI" id="CHEBI:18420"/>
        <note>catalytic</note>
    </ligand>
</feature>
<feature type="binding site" description="in other chain" evidence="15">
    <location>
        <begin position="214"/>
        <end position="216"/>
    </location>
    <ligand>
        <name>ADP</name>
        <dbReference type="ChEBI" id="CHEBI:456216"/>
        <note>allosteric activator; ligand shared between dimeric partners</note>
    </ligand>
</feature>
<dbReference type="InterPro" id="IPR022953">
    <property type="entry name" value="ATP_PFK"/>
</dbReference>
<comment type="subunit">
    <text evidence="15">Homotetramer.</text>
</comment>
<feature type="binding site" description="in other chain" evidence="15">
    <location>
        <position position="212"/>
    </location>
    <ligand>
        <name>ADP</name>
        <dbReference type="ChEBI" id="CHEBI:456216"/>
        <note>allosteric activator; ligand shared between dimeric partners</note>
    </ligand>
</feature>
<feature type="binding site" evidence="15">
    <location>
        <position position="245"/>
    </location>
    <ligand>
        <name>substrate</name>
        <note>ligand shared between dimeric partners</note>
    </ligand>
</feature>
<evidence type="ECO:0000256" key="6">
    <source>
        <dbReference type="ARBA" id="ARBA00022533"/>
    </source>
</evidence>
<dbReference type="AlphaFoldDB" id="C5J703"/>
<evidence type="ECO:0000256" key="9">
    <source>
        <dbReference type="ARBA" id="ARBA00022741"/>
    </source>
</evidence>
<dbReference type="HOGENOM" id="CLU_020655_0_1_14"/>
<dbReference type="EC" id="2.7.1.11" evidence="15"/>
<protein>
    <recommendedName>
        <fullName evidence="15">ATP-dependent 6-phosphofructokinase</fullName>
        <shortName evidence="15">ATP-PFK</shortName>
        <shortName evidence="15">Phosphofructokinase</shortName>
        <ecNumber evidence="15">2.7.1.11</ecNumber>
    </recommendedName>
    <alternativeName>
        <fullName evidence="15">Phosphohexokinase</fullName>
    </alternativeName>
</protein>
<dbReference type="eggNOG" id="COG0205">
    <property type="taxonomic scope" value="Bacteria"/>
</dbReference>
<evidence type="ECO:0000256" key="7">
    <source>
        <dbReference type="ARBA" id="ARBA00022679"/>
    </source>
</evidence>
<evidence type="ECO:0000256" key="5">
    <source>
        <dbReference type="ARBA" id="ARBA00022490"/>
    </source>
</evidence>
<evidence type="ECO:0000256" key="13">
    <source>
        <dbReference type="ARBA" id="ARBA00023152"/>
    </source>
</evidence>
<comment type="activity regulation">
    <text evidence="15">Allosterically activated by ADP and other diphosphonucleosides, and allosterically inhibited by phosphoenolpyruvate.</text>
</comment>
<evidence type="ECO:0000256" key="14">
    <source>
        <dbReference type="ARBA" id="ARBA00048070"/>
    </source>
</evidence>
<keyword evidence="10 15" id="KW-0418">Kinase</keyword>
<comment type="similarity">
    <text evidence="15">Belongs to the phosphofructokinase type A (PFKA) family. ATP-dependent PFK group I subfamily. Prokaryotic clade 'B1' sub-subfamily.</text>
</comment>
<feature type="binding site" description="in other chain" evidence="15">
    <location>
        <begin position="126"/>
        <end position="128"/>
    </location>
    <ligand>
        <name>substrate</name>
        <note>ligand shared between dimeric partners</note>
    </ligand>
</feature>
<dbReference type="Gene3D" id="3.40.50.460">
    <property type="entry name" value="Phosphofructokinase domain"/>
    <property type="match status" value="1"/>
</dbReference>
<keyword evidence="13 15" id="KW-0324">Glycolysis</keyword>
<keyword evidence="7 15" id="KW-0808">Transferase</keyword>
<dbReference type="PANTHER" id="PTHR13697:SF4">
    <property type="entry name" value="ATP-DEPENDENT 6-PHOSPHOFRUCTOKINASE"/>
    <property type="match status" value="1"/>
</dbReference>
<evidence type="ECO:0000256" key="2">
    <source>
        <dbReference type="ARBA" id="ARBA00002659"/>
    </source>
</evidence>
<feature type="binding site" description="in other chain" evidence="15">
    <location>
        <begin position="170"/>
        <end position="172"/>
    </location>
    <ligand>
        <name>substrate</name>
        <note>ligand shared between dimeric partners</note>
    </ligand>
</feature>
<keyword evidence="8 15" id="KW-0479">Metal-binding</keyword>
<dbReference type="EMBL" id="FM864216">
    <property type="protein sequence ID" value="CAT05266.1"/>
    <property type="molecule type" value="Genomic_DNA"/>
</dbReference>
<reference evidence="18" key="1">
    <citation type="journal article" date="2009" name="BMC Bioinformatics">
        <title>The Mycoplasma conjunctivae genome sequencing, annotation and analysis.</title>
        <authorList>
            <person name="Calderon-Copete S.P."/>
            <person name="Wigger G."/>
            <person name="Wunderlin C."/>
            <person name="Schmidheini T."/>
            <person name="Frey J."/>
            <person name="Quail M.A."/>
            <person name="Falquet L."/>
        </authorList>
    </citation>
    <scope>NUCLEOTIDE SEQUENCE [LARGE SCALE GENOMIC DNA]</scope>
    <source>
        <strain evidence="18">ATCC 25834 / NCTC 10147 / HRC/581</strain>
    </source>
</reference>
<keyword evidence="18" id="KW-1185">Reference proteome</keyword>
<dbReference type="GO" id="GO:0005524">
    <property type="term" value="F:ATP binding"/>
    <property type="evidence" value="ECO:0007669"/>
    <property type="project" value="UniProtKB-UniRule"/>
</dbReference>
<dbReference type="SUPFAM" id="SSF53784">
    <property type="entry name" value="Phosphofructokinase"/>
    <property type="match status" value="1"/>
</dbReference>
<dbReference type="PROSITE" id="PS00433">
    <property type="entry name" value="PHOSPHOFRUCTOKINASE"/>
    <property type="match status" value="1"/>
</dbReference>
<evidence type="ECO:0000256" key="10">
    <source>
        <dbReference type="ARBA" id="ARBA00022777"/>
    </source>
</evidence>
<dbReference type="GO" id="GO:0003872">
    <property type="term" value="F:6-phosphofructokinase activity"/>
    <property type="evidence" value="ECO:0007669"/>
    <property type="project" value="UniProtKB-UniRule"/>
</dbReference>
<comment type="catalytic activity">
    <reaction evidence="14 15">
        <text>beta-D-fructose 6-phosphate + ATP = beta-D-fructose 1,6-bisphosphate + ADP + H(+)</text>
        <dbReference type="Rhea" id="RHEA:16109"/>
        <dbReference type="ChEBI" id="CHEBI:15378"/>
        <dbReference type="ChEBI" id="CHEBI:30616"/>
        <dbReference type="ChEBI" id="CHEBI:32966"/>
        <dbReference type="ChEBI" id="CHEBI:57634"/>
        <dbReference type="ChEBI" id="CHEBI:456216"/>
        <dbReference type="EC" id="2.7.1.11"/>
    </reaction>
</comment>
<dbReference type="UniPathway" id="UPA00109">
    <property type="reaction ID" value="UER00182"/>
</dbReference>
<dbReference type="NCBIfam" id="NF002872">
    <property type="entry name" value="PRK03202.1"/>
    <property type="match status" value="1"/>
</dbReference>
<dbReference type="GO" id="GO:0005945">
    <property type="term" value="C:6-phosphofructokinase complex"/>
    <property type="evidence" value="ECO:0007669"/>
    <property type="project" value="TreeGrafter"/>
</dbReference>
<dbReference type="NCBIfam" id="TIGR02482">
    <property type="entry name" value="PFKA_ATP"/>
    <property type="match status" value="1"/>
</dbReference>
<dbReference type="Gene3D" id="3.40.50.450">
    <property type="match status" value="1"/>
</dbReference>
<organism evidence="17 18">
    <name type="scientific">Mesomycoplasma conjunctivae (strain ATCC 25834 / NCTC 10147 / HRC/581)</name>
    <name type="common">Mycoplasma conjunctivae</name>
    <dbReference type="NCBI Taxonomy" id="572263"/>
    <lineage>
        <taxon>Bacteria</taxon>
        <taxon>Bacillati</taxon>
        <taxon>Mycoplasmatota</taxon>
        <taxon>Mycoplasmoidales</taxon>
        <taxon>Metamycoplasmataceae</taxon>
        <taxon>Mesomycoplasma</taxon>
    </lineage>
</organism>
<dbReference type="InterPro" id="IPR012828">
    <property type="entry name" value="PFKA_ATP_prok"/>
</dbReference>
<keyword evidence="6 15" id="KW-0021">Allosteric enzyme</keyword>
<evidence type="ECO:0000256" key="4">
    <source>
        <dbReference type="ARBA" id="ARBA00004679"/>
    </source>
</evidence>
<comment type="caution">
    <text evidence="15">Lacks conserved residue(s) required for the propagation of feature annotation.</text>
</comment>
<comment type="pathway">
    <text evidence="4 15">Carbohydrate degradation; glycolysis; D-glyceraldehyde 3-phosphate and glycerone phosphate from D-glucose: step 3/4.</text>
</comment>
<evidence type="ECO:0000256" key="3">
    <source>
        <dbReference type="ARBA" id="ARBA00004496"/>
    </source>
</evidence>
<feature type="domain" description="Phosphofructokinase" evidence="16">
    <location>
        <begin position="4"/>
        <end position="277"/>
    </location>
</feature>
<dbReference type="GO" id="GO:0016208">
    <property type="term" value="F:AMP binding"/>
    <property type="evidence" value="ECO:0007669"/>
    <property type="project" value="TreeGrafter"/>
</dbReference>
<dbReference type="KEGG" id="mco:MCJ_005670"/>
<dbReference type="FunFam" id="3.40.50.460:FF:000002">
    <property type="entry name" value="ATP-dependent 6-phosphofructokinase"/>
    <property type="match status" value="1"/>
</dbReference>
<dbReference type="Proteomes" id="UP000001491">
    <property type="component" value="Chromosome"/>
</dbReference>
<dbReference type="GO" id="GO:0042802">
    <property type="term" value="F:identical protein binding"/>
    <property type="evidence" value="ECO:0007669"/>
    <property type="project" value="TreeGrafter"/>
</dbReference>
<feature type="binding site" evidence="15">
    <location>
        <begin position="103"/>
        <end position="106"/>
    </location>
    <ligand>
        <name>ATP</name>
        <dbReference type="ChEBI" id="CHEBI:30616"/>
    </ligand>
</feature>
<dbReference type="InterPro" id="IPR012003">
    <property type="entry name" value="ATP_PFK_prok-type"/>
</dbReference>
<evidence type="ECO:0000256" key="12">
    <source>
        <dbReference type="ARBA" id="ARBA00022842"/>
    </source>
</evidence>
<comment type="cofactor">
    <cofactor evidence="1 15">
        <name>Mg(2+)</name>
        <dbReference type="ChEBI" id="CHEBI:18420"/>
    </cofactor>
</comment>
<dbReference type="GO" id="GO:0048029">
    <property type="term" value="F:monosaccharide binding"/>
    <property type="evidence" value="ECO:0007669"/>
    <property type="project" value="TreeGrafter"/>
</dbReference>
<comment type="function">
    <text evidence="2 15">Catalyzes the phosphorylation of D-fructose 6-phosphate to fructose 1,6-bisphosphate by ATP, the first committing step of glycolysis.</text>
</comment>
<sequence>MVRKIGILTSGGDSPGMNSALKAVAKAAISYNIEPYFIFNGYSGIINKNIKSAKEFGYDTIGSLGGTVIGSTRFVEFRELEVQKKAKEILDELGIESLVVIGGDGTYKGGYKLHKLGVKVIGLPGTIDNDIQFTDYTIGFDTALNTIVESIDKLRDTAASHKRVFLVEVMGRHCQDLALYSGIATGSEIIITNTFRPSDEEIVEIVKQQFAKGKSNVIINVSEYVIDDLKALAKYIESSTGFVTKHVELAHLQRGGRPSAFERILAAQMGVYAVELIVNGESGFAVGHLNGKIEKVPLKEVFTTKNANSSFLVEKYNKINQT</sequence>
<name>C5J703_MESCH</name>
<evidence type="ECO:0000313" key="17">
    <source>
        <dbReference type="EMBL" id="CAT05266.1"/>
    </source>
</evidence>
<dbReference type="GO" id="GO:0046872">
    <property type="term" value="F:metal ion binding"/>
    <property type="evidence" value="ECO:0007669"/>
    <property type="project" value="UniProtKB-KW"/>
</dbReference>
<feature type="binding site" description="in other chain" evidence="15">
    <location>
        <position position="155"/>
    </location>
    <ligand>
        <name>ADP</name>
        <dbReference type="ChEBI" id="CHEBI:456216"/>
        <note>allosteric activator; ligand shared between dimeric partners</note>
    </ligand>
</feature>
<keyword evidence="11 15" id="KW-0067">ATP-binding</keyword>
<dbReference type="GO" id="GO:0061621">
    <property type="term" value="P:canonical glycolysis"/>
    <property type="evidence" value="ECO:0007669"/>
    <property type="project" value="TreeGrafter"/>
</dbReference>
<dbReference type="PRINTS" id="PR00476">
    <property type="entry name" value="PHFRCTKINASE"/>
</dbReference>
<feature type="binding site" evidence="15">
    <location>
        <position position="12"/>
    </location>
    <ligand>
        <name>ATP</name>
        <dbReference type="ChEBI" id="CHEBI:30616"/>
    </ligand>
</feature>
<evidence type="ECO:0000256" key="1">
    <source>
        <dbReference type="ARBA" id="ARBA00001946"/>
    </source>
</evidence>
<dbReference type="PIRSF" id="PIRSF000532">
    <property type="entry name" value="ATP_PFK_prok"/>
    <property type="match status" value="1"/>
</dbReference>
<feature type="binding site" description="in other chain" evidence="15">
    <location>
        <begin position="251"/>
        <end position="254"/>
    </location>
    <ligand>
        <name>substrate</name>
        <note>ligand shared between dimeric partners</note>
    </ligand>
</feature>
<feature type="binding site" description="in other chain" evidence="15">
    <location>
        <position position="223"/>
    </location>
    <ligand>
        <name>substrate</name>
        <note>ligand shared between dimeric partners</note>
    </ligand>
</feature>